<accession>A0A126QJL7</accession>
<dbReference type="EMBL" id="SOBK01000007">
    <property type="protein sequence ID" value="TDT87889.1"/>
    <property type="molecule type" value="Genomic_DNA"/>
</dbReference>
<dbReference type="InterPro" id="IPR006016">
    <property type="entry name" value="UspA"/>
</dbReference>
<dbReference type="CDD" id="cd00293">
    <property type="entry name" value="USP-like"/>
    <property type="match status" value="2"/>
</dbReference>
<dbReference type="AlphaFoldDB" id="A0A126QJL7"/>
<dbReference type="Pfam" id="PF00582">
    <property type="entry name" value="Usp"/>
    <property type="match status" value="1"/>
</dbReference>
<dbReference type="Proteomes" id="UP000055611">
    <property type="component" value="Chromosome"/>
</dbReference>
<evidence type="ECO:0000313" key="5">
    <source>
        <dbReference type="Proteomes" id="UP000055611"/>
    </source>
</evidence>
<keyword evidence="5" id="KW-1185">Reference proteome</keyword>
<proteinExistence type="inferred from homology"/>
<dbReference type="Gene3D" id="3.40.50.12370">
    <property type="match status" value="1"/>
</dbReference>
<evidence type="ECO:0000259" key="2">
    <source>
        <dbReference type="Pfam" id="PF00582"/>
    </source>
</evidence>
<evidence type="ECO:0000313" key="3">
    <source>
        <dbReference type="EMBL" id="AMK10181.1"/>
    </source>
</evidence>
<dbReference type="Proteomes" id="UP000295506">
    <property type="component" value="Unassembled WGS sequence"/>
</dbReference>
<dbReference type="PANTHER" id="PTHR46268">
    <property type="entry name" value="STRESS RESPONSE PROTEIN NHAX"/>
    <property type="match status" value="1"/>
</dbReference>
<evidence type="ECO:0000313" key="6">
    <source>
        <dbReference type="Proteomes" id="UP000295506"/>
    </source>
</evidence>
<organism evidence="4 6">
    <name type="scientific">Pseudodesulfovibrio indicus</name>
    <dbReference type="NCBI Taxonomy" id="1716143"/>
    <lineage>
        <taxon>Bacteria</taxon>
        <taxon>Pseudomonadati</taxon>
        <taxon>Thermodesulfobacteriota</taxon>
        <taxon>Desulfovibrionia</taxon>
        <taxon>Desulfovibrionales</taxon>
        <taxon>Desulfovibrionaceae</taxon>
    </lineage>
</organism>
<dbReference type="EMBL" id="CP014206">
    <property type="protein sequence ID" value="AMK10181.1"/>
    <property type="molecule type" value="Genomic_DNA"/>
</dbReference>
<dbReference type="OrthoDB" id="8435462at2"/>
<evidence type="ECO:0000256" key="1">
    <source>
        <dbReference type="ARBA" id="ARBA00008791"/>
    </source>
</evidence>
<sequence>MTPDDGRLRILISIGGGPEAYTGLRYAVRLSKQTCAHIALLYVRPLDSGLNSGGLEVRVARENILDWGLELPGLRQLKRGRDILVELGEIAPGTSQEWKHRELSGDPAGEYVREYVNPCGGTISLRLRTASDVTTAVTDEAERFNADIVIVGASPEPMTGLKKFFSRKPLALKIAAHAKCSVIVARHLDPGRGHIVCVQDTDQSRDMLPEAVRHAQACQCPVTILSVAPTREGLPSAHNAADHAAAFFREHGINPVETIVETGDIVETIITIGYDYSLIVASESLKPWFAKGFSVSHEVAEKARNSVMIVK</sequence>
<name>A0A126QJL7_9BACT</name>
<feature type="domain" description="UspA" evidence="2">
    <location>
        <begin position="9"/>
        <end position="186"/>
    </location>
</feature>
<dbReference type="RefSeq" id="WP_066800154.1">
    <property type="nucleotide sequence ID" value="NZ_CP014206.1"/>
</dbReference>
<comment type="similarity">
    <text evidence="1">Belongs to the universal stress protein A family.</text>
</comment>
<reference evidence="3 5" key="1">
    <citation type="journal article" date="2016" name="Front. Microbiol.">
        <title>Genome Sequence of the Piezophilic, Mesophilic Sulfate-Reducing Bacterium Desulfovibrio indicus J2T.</title>
        <authorList>
            <person name="Cao J."/>
            <person name="Maignien L."/>
            <person name="Shao Z."/>
            <person name="Alain K."/>
            <person name="Jebbar M."/>
        </authorList>
    </citation>
    <scope>NUCLEOTIDE SEQUENCE [LARGE SCALE GENOMIC DNA]</scope>
    <source>
        <strain evidence="3 5">J2</strain>
    </source>
</reference>
<protein>
    <submittedName>
        <fullName evidence="3">Universal stress protein UspA</fullName>
    </submittedName>
    <submittedName>
        <fullName evidence="4">Universal stress protein family protein</fullName>
    </submittedName>
</protein>
<reference evidence="4 6" key="2">
    <citation type="submission" date="2019-03" db="EMBL/GenBank/DDBJ databases">
        <title>Genomic Encyclopedia of Type Strains, Phase IV (KMG-IV): sequencing the most valuable type-strain genomes for metagenomic binning, comparative biology and taxonomic classification.</title>
        <authorList>
            <person name="Goeker M."/>
        </authorList>
    </citation>
    <scope>NUCLEOTIDE SEQUENCE [LARGE SCALE GENOMIC DNA]</scope>
    <source>
        <strain evidence="4 6">DSM 101483</strain>
    </source>
</reference>
<evidence type="ECO:0000313" key="4">
    <source>
        <dbReference type="EMBL" id="TDT87889.1"/>
    </source>
</evidence>
<dbReference type="KEGG" id="dej:AWY79_03140"/>
<dbReference type="SUPFAM" id="SSF52402">
    <property type="entry name" value="Adenine nucleotide alpha hydrolases-like"/>
    <property type="match status" value="2"/>
</dbReference>
<gene>
    <name evidence="3" type="ORF">AWY79_03140</name>
    <name evidence="4" type="ORF">EDC59_10784</name>
</gene>
<dbReference type="PANTHER" id="PTHR46268:SF6">
    <property type="entry name" value="UNIVERSAL STRESS PROTEIN UP12"/>
    <property type="match status" value="1"/>
</dbReference>